<evidence type="ECO:0000313" key="3">
    <source>
        <dbReference type="Proteomes" id="UP000272136"/>
    </source>
</evidence>
<gene>
    <name evidence="2" type="ORF">APZ19_25050</name>
    <name evidence="1" type="ORF">D0812_28645</name>
</gene>
<dbReference type="Proteomes" id="UP000272136">
    <property type="component" value="Chromosome 2"/>
</dbReference>
<evidence type="ECO:0000313" key="4">
    <source>
        <dbReference type="Proteomes" id="UP000390336"/>
    </source>
</evidence>
<dbReference type="AlphaFoldDB" id="A0AAP9GID7"/>
<reference evidence="1 3" key="2">
    <citation type="submission" date="2018-10" db="EMBL/GenBank/DDBJ databases">
        <title>Whole Genome of Vibrio owensii strain 170502, isolated from Acute Hepatopancreatic Necrosis Disease (AHPND) shrimp.</title>
        <authorList>
            <person name="Yan M."/>
            <person name="Wang X."/>
            <person name="Wang Y."/>
        </authorList>
    </citation>
    <scope>NUCLEOTIDE SEQUENCE [LARGE SCALE GENOMIC DNA]</scope>
    <source>
        <strain evidence="1 3">1700302</strain>
    </source>
</reference>
<evidence type="ECO:0000313" key="2">
    <source>
        <dbReference type="EMBL" id="QGH50347.1"/>
    </source>
</evidence>
<reference evidence="2" key="3">
    <citation type="submission" date="2019-11" db="EMBL/GenBank/DDBJ databases">
        <title>Complete genome sequence of Vibrio owensii SH-14 isolated from shrimp with acute hepatopancreatic necrosis diease.</title>
        <authorList>
            <person name="Liang X."/>
            <person name="Wang Y."/>
        </authorList>
    </citation>
    <scope>NUCLEOTIDE SEQUENCE</scope>
    <source>
        <strain evidence="2">SH14</strain>
    </source>
</reference>
<sequence>MTDEVRLNYHEVDFIVPAQRFNFRFSYVTKQGLSFIREFVLRLVQLAPMKPSQIATYLGLNKIEVNEAIGDLMDKGDLVFNEQGLVQLTQQSVGYFEGIGKPPKTNSIQETGAALSFELCGFNCIGNKRSSGGWHAGIKLSVDNKKLSETEGLAKSNFQRNFYQLLDNDYLKGVRTEGSERPSIYTIDSVSKLTQDPMRLTTYFAIDQEGKAIEREDFDNLDDSSEVHEAITIALNQSQKSQNIQEIGLAMKSFGDTWTKDIFNSNSIDIATLGHRYAEALLDDKKEIPFVGPIYAGNNWEHIRKILKGLPASFMKSKEKAVKQLTWVAPSDAFWGKSKKIEFCFNEIEQAQLTQEKNPQRIYTPSIYLPLSDITDRRAIGHWKNEFKKGSNNLYGLIEGFLGGSVEVIVLEGTFAVVCYHVSRPETHPVSIPVGFITTDVKLINTISDIAYDYINGSSSFNKMHNLGLLDKL</sequence>
<accession>A0AAP9GID7</accession>
<keyword evidence="3" id="KW-1185">Reference proteome</keyword>
<dbReference type="EMBL" id="CP045860">
    <property type="protein sequence ID" value="QGH50347.1"/>
    <property type="molecule type" value="Genomic_DNA"/>
</dbReference>
<dbReference type="RefSeq" id="WP_054822514.1">
    <property type="nucleotide sequence ID" value="NZ_CP033138.1"/>
</dbReference>
<evidence type="ECO:0000313" key="1">
    <source>
        <dbReference type="EMBL" id="AYO18303.1"/>
    </source>
</evidence>
<protein>
    <submittedName>
        <fullName evidence="2">Uncharacterized protein</fullName>
    </submittedName>
</protein>
<dbReference type="Proteomes" id="UP000390336">
    <property type="component" value="Chromosome 2"/>
</dbReference>
<organism evidence="2 4">
    <name type="scientific">Vibrio owensii</name>
    <dbReference type="NCBI Taxonomy" id="696485"/>
    <lineage>
        <taxon>Bacteria</taxon>
        <taxon>Pseudomonadati</taxon>
        <taxon>Pseudomonadota</taxon>
        <taxon>Gammaproteobacteria</taxon>
        <taxon>Vibrionales</taxon>
        <taxon>Vibrionaceae</taxon>
        <taxon>Vibrio</taxon>
    </lineage>
</organism>
<name>A0AAP9GID7_9VIBR</name>
<reference evidence="2 4" key="1">
    <citation type="journal article" date="2015" name="Genome Announc.">
        <title>Draft Genome Sequence of Vibrio owensii Strain SH-14, Which Causes Shrimp Acute Hepatopancreatic Necrosis Disease.</title>
        <authorList>
            <person name="Liu L."/>
            <person name="Xiao J."/>
            <person name="Xia X."/>
            <person name="Pan Y."/>
            <person name="Yan S."/>
            <person name="Wang Y."/>
        </authorList>
    </citation>
    <scope>NUCLEOTIDE SEQUENCE [LARGE SCALE GENOMIC DNA]</scope>
    <source>
        <strain evidence="2 4">SH14</strain>
    </source>
</reference>
<proteinExistence type="predicted"/>
<dbReference type="EMBL" id="CP033138">
    <property type="protein sequence ID" value="AYO18303.1"/>
    <property type="molecule type" value="Genomic_DNA"/>
</dbReference>